<sequence>MPPRTQPKIYQVLIKTHKLTILTTVAPTISVAALKAEVLSALASDVNTSSVDPDAPIPSVTTVQDFELCKAVKDKARGRLTGEYMLLDEPKLSLRDAGVANWEALFVQFRDAESGDLQPVVFTPFEDDEDGVTPQFGSTSAPAPAPSAAAPAESSTSRGKRKARPD</sequence>
<evidence type="ECO:0000256" key="1">
    <source>
        <dbReference type="SAM" id="MobiDB-lite"/>
    </source>
</evidence>
<dbReference type="EMBL" id="JACAZI010000009">
    <property type="protein sequence ID" value="KAF7352303.1"/>
    <property type="molecule type" value="Genomic_DNA"/>
</dbReference>
<name>A0A8H7CYP6_9AGAR</name>
<dbReference type="OrthoDB" id="3173670at2759"/>
<evidence type="ECO:0000313" key="2">
    <source>
        <dbReference type="EMBL" id="KAF7352303.1"/>
    </source>
</evidence>
<keyword evidence="3" id="KW-1185">Reference proteome</keyword>
<comment type="caution">
    <text evidence="2">The sequence shown here is derived from an EMBL/GenBank/DDBJ whole genome shotgun (WGS) entry which is preliminary data.</text>
</comment>
<feature type="compositionally biased region" description="Low complexity" evidence="1">
    <location>
        <begin position="138"/>
        <end position="157"/>
    </location>
</feature>
<organism evidence="2 3">
    <name type="scientific">Mycena venus</name>
    <dbReference type="NCBI Taxonomy" id="2733690"/>
    <lineage>
        <taxon>Eukaryota</taxon>
        <taxon>Fungi</taxon>
        <taxon>Dikarya</taxon>
        <taxon>Basidiomycota</taxon>
        <taxon>Agaricomycotina</taxon>
        <taxon>Agaricomycetes</taxon>
        <taxon>Agaricomycetidae</taxon>
        <taxon>Agaricales</taxon>
        <taxon>Marasmiineae</taxon>
        <taxon>Mycenaceae</taxon>
        <taxon>Mycena</taxon>
    </lineage>
</organism>
<dbReference type="Proteomes" id="UP000620124">
    <property type="component" value="Unassembled WGS sequence"/>
</dbReference>
<protein>
    <submittedName>
        <fullName evidence="2">Uncharacterized protein</fullName>
    </submittedName>
</protein>
<feature type="region of interest" description="Disordered" evidence="1">
    <location>
        <begin position="122"/>
        <end position="166"/>
    </location>
</feature>
<evidence type="ECO:0000313" key="3">
    <source>
        <dbReference type="Proteomes" id="UP000620124"/>
    </source>
</evidence>
<proteinExistence type="predicted"/>
<dbReference type="AlphaFoldDB" id="A0A8H7CYP6"/>
<accession>A0A8H7CYP6</accession>
<gene>
    <name evidence="2" type="ORF">MVEN_01194000</name>
</gene>
<reference evidence="2" key="1">
    <citation type="submission" date="2020-05" db="EMBL/GenBank/DDBJ databases">
        <title>Mycena genomes resolve the evolution of fungal bioluminescence.</title>
        <authorList>
            <person name="Tsai I.J."/>
        </authorList>
    </citation>
    <scope>NUCLEOTIDE SEQUENCE</scope>
    <source>
        <strain evidence="2">CCC161011</strain>
    </source>
</reference>